<organism evidence="1 2">
    <name type="scientific">Xenopus laevis</name>
    <name type="common">African clawed frog</name>
    <dbReference type="NCBI Taxonomy" id="8355"/>
    <lineage>
        <taxon>Eukaryota</taxon>
        <taxon>Metazoa</taxon>
        <taxon>Chordata</taxon>
        <taxon>Craniata</taxon>
        <taxon>Vertebrata</taxon>
        <taxon>Euteleostomi</taxon>
        <taxon>Amphibia</taxon>
        <taxon>Batrachia</taxon>
        <taxon>Anura</taxon>
        <taxon>Pipoidea</taxon>
        <taxon>Pipidae</taxon>
        <taxon>Xenopodinae</taxon>
        <taxon>Xenopus</taxon>
        <taxon>Xenopus</taxon>
    </lineage>
</organism>
<accession>A0A974CVF5</accession>
<dbReference type="AlphaFoldDB" id="A0A974CVF5"/>
<sequence length="73" mass="8265">MVTSILITCPVGTRNMKGGCPKDLVCRDQGFRSILCLQWRDLGEISAVYPGWSRDFGNEHCLHWRSQLLVLEG</sequence>
<dbReference type="EMBL" id="CM004474">
    <property type="protein sequence ID" value="OCT79506.1"/>
    <property type="molecule type" value="Genomic_DNA"/>
</dbReference>
<proteinExistence type="predicted"/>
<name>A0A974CVF5_XENLA</name>
<dbReference type="Proteomes" id="UP000694892">
    <property type="component" value="Chromosome 5L"/>
</dbReference>
<protein>
    <submittedName>
        <fullName evidence="1">Uncharacterized protein</fullName>
    </submittedName>
</protein>
<reference evidence="2" key="1">
    <citation type="journal article" date="2016" name="Nature">
        <title>Genome evolution in the allotetraploid frog Xenopus laevis.</title>
        <authorList>
            <person name="Session A.M."/>
            <person name="Uno Y."/>
            <person name="Kwon T."/>
            <person name="Chapman J.A."/>
            <person name="Toyoda A."/>
            <person name="Takahashi S."/>
            <person name="Fukui A."/>
            <person name="Hikosaka A."/>
            <person name="Suzuki A."/>
            <person name="Kondo M."/>
            <person name="van Heeringen S.J."/>
            <person name="Quigley I."/>
            <person name="Heinz S."/>
            <person name="Ogino H."/>
            <person name="Ochi H."/>
            <person name="Hellsten U."/>
            <person name="Lyons J.B."/>
            <person name="Simakov O."/>
            <person name="Putnam N."/>
            <person name="Stites J."/>
            <person name="Kuroki Y."/>
            <person name="Tanaka T."/>
            <person name="Michiue T."/>
            <person name="Watanabe M."/>
            <person name="Bogdanovic O."/>
            <person name="Lister R."/>
            <person name="Georgiou G."/>
            <person name="Paranjpe S.S."/>
            <person name="van Kruijsbergen I."/>
            <person name="Shu S."/>
            <person name="Carlson J."/>
            <person name="Kinoshita T."/>
            <person name="Ohta Y."/>
            <person name="Mawaribuchi S."/>
            <person name="Jenkins J."/>
            <person name="Grimwood J."/>
            <person name="Schmutz J."/>
            <person name="Mitros T."/>
            <person name="Mozaffari S.V."/>
            <person name="Suzuki Y."/>
            <person name="Haramoto Y."/>
            <person name="Yamamoto T.S."/>
            <person name="Takagi C."/>
            <person name="Heald R."/>
            <person name="Miller K."/>
            <person name="Haudenschild C."/>
            <person name="Kitzman J."/>
            <person name="Nakayama T."/>
            <person name="Izutsu Y."/>
            <person name="Robert J."/>
            <person name="Fortriede J."/>
            <person name="Burns K."/>
            <person name="Lotay V."/>
            <person name="Karimi K."/>
            <person name="Yasuoka Y."/>
            <person name="Dichmann D.S."/>
            <person name="Flajnik M.F."/>
            <person name="Houston D.W."/>
            <person name="Shendure J."/>
            <person name="DuPasquier L."/>
            <person name="Vize P.D."/>
            <person name="Zorn A.M."/>
            <person name="Ito M."/>
            <person name="Marcotte E.M."/>
            <person name="Wallingford J.B."/>
            <person name="Ito Y."/>
            <person name="Asashima M."/>
            <person name="Ueno N."/>
            <person name="Matsuda Y."/>
            <person name="Veenstra G.J."/>
            <person name="Fujiyama A."/>
            <person name="Harland R.M."/>
            <person name="Taira M."/>
            <person name="Rokhsar D.S."/>
        </authorList>
    </citation>
    <scope>NUCLEOTIDE SEQUENCE [LARGE SCALE GENOMIC DNA]</scope>
    <source>
        <strain evidence="2">J</strain>
    </source>
</reference>
<evidence type="ECO:0000313" key="2">
    <source>
        <dbReference type="Proteomes" id="UP000694892"/>
    </source>
</evidence>
<evidence type="ECO:0000313" key="1">
    <source>
        <dbReference type="EMBL" id="OCT79506.1"/>
    </source>
</evidence>
<gene>
    <name evidence="1" type="ORF">XELAEV_18026317mg</name>
</gene>